<feature type="domain" description="Serine dehydratase-like alpha subunit" evidence="12">
    <location>
        <begin position="16"/>
        <end position="275"/>
    </location>
</feature>
<organism evidence="13 15">
    <name type="scientific">Criibacterium bergeronii</name>
    <dbReference type="NCBI Taxonomy" id="1871336"/>
    <lineage>
        <taxon>Bacteria</taxon>
        <taxon>Bacillati</taxon>
        <taxon>Bacillota</taxon>
        <taxon>Clostridia</taxon>
        <taxon>Peptostreptococcales</taxon>
        <taxon>Filifactoraceae</taxon>
        <taxon>Criibacterium</taxon>
    </lineage>
</organism>
<evidence type="ECO:0000256" key="1">
    <source>
        <dbReference type="ARBA" id="ARBA00001966"/>
    </source>
</evidence>
<reference evidence="13" key="2">
    <citation type="submission" date="2018-07" db="EMBL/GenBank/DDBJ databases">
        <authorList>
            <person name="Quirk P.G."/>
            <person name="Krulwich T.A."/>
        </authorList>
    </citation>
    <scope>NUCLEOTIDE SEQUENCE</scope>
    <source>
        <strain evidence="13">CCRI-22567</strain>
    </source>
</reference>
<dbReference type="GO" id="GO:0051539">
    <property type="term" value="F:4 iron, 4 sulfur cluster binding"/>
    <property type="evidence" value="ECO:0007669"/>
    <property type="project" value="UniProtKB-UniRule"/>
</dbReference>
<comment type="catalytic activity">
    <reaction evidence="10 11">
        <text>L-serine = pyruvate + NH4(+)</text>
        <dbReference type="Rhea" id="RHEA:19169"/>
        <dbReference type="ChEBI" id="CHEBI:15361"/>
        <dbReference type="ChEBI" id="CHEBI:28938"/>
        <dbReference type="ChEBI" id="CHEBI:33384"/>
        <dbReference type="EC" id="4.3.1.17"/>
    </reaction>
</comment>
<reference evidence="14 16" key="3">
    <citation type="submission" date="2019-07" db="EMBL/GenBank/DDBJ databases">
        <title>Criibacterium bergeronii gen. nov., sp. nov. isolated from human clinical samples.</title>
        <authorList>
            <person name="Maheux A.F."/>
            <person name="Boudreau D.K."/>
            <person name="Berube E."/>
            <person name="Brodeur S."/>
            <person name="Bernard K.A."/>
            <person name="Abed J.Y."/>
            <person name="Ducrey E."/>
            <person name="Guay E.F."/>
            <person name="Raymond F."/>
            <person name="Corbeil J."/>
            <person name="Domingo M.-C."/>
            <person name="Roy P.H."/>
            <person name="Boissinot M."/>
            <person name="Tocheva E.I."/>
            <person name="Omar R.F."/>
        </authorList>
    </citation>
    <scope>NUCLEOTIDE SEQUENCE [LARGE SCALE GENOMIC DNA]</scope>
    <source>
        <strain evidence="14 16">CCRI-24246</strain>
    </source>
</reference>
<evidence type="ECO:0000256" key="9">
    <source>
        <dbReference type="ARBA" id="ARBA00023239"/>
    </source>
</evidence>
<dbReference type="GO" id="GO:0006094">
    <property type="term" value="P:gluconeogenesis"/>
    <property type="evidence" value="ECO:0007669"/>
    <property type="project" value="UniProtKB-KW"/>
</dbReference>
<accession>A0A371IJX7</accession>
<gene>
    <name evidence="13" type="primary">sdaAA</name>
    <name evidence="13" type="ORF">BBG48_008210</name>
    <name evidence="14" type="ORF">FL857_06560</name>
</gene>
<dbReference type="EC" id="4.3.1.17" evidence="11"/>
<evidence type="ECO:0000259" key="12">
    <source>
        <dbReference type="Pfam" id="PF03313"/>
    </source>
</evidence>
<evidence type="ECO:0000313" key="13">
    <source>
        <dbReference type="EMBL" id="RDY20795.1"/>
    </source>
</evidence>
<keyword evidence="5 11" id="KW-0004">4Fe-4S</keyword>
<keyword evidence="6 11" id="KW-0479">Metal-binding</keyword>
<dbReference type="GO" id="GO:0046872">
    <property type="term" value="F:metal ion binding"/>
    <property type="evidence" value="ECO:0007669"/>
    <property type="project" value="UniProtKB-KW"/>
</dbReference>
<keyword evidence="4 11" id="KW-0312">Gluconeogenesis</keyword>
<evidence type="ECO:0000256" key="2">
    <source>
        <dbReference type="ARBA" id="ARBA00004742"/>
    </source>
</evidence>
<keyword evidence="7 11" id="KW-0408">Iron</keyword>
<dbReference type="Proteomes" id="UP000319424">
    <property type="component" value="Unassembled WGS sequence"/>
</dbReference>
<comment type="pathway">
    <text evidence="2">Carbohydrate biosynthesis; gluconeogenesis.</text>
</comment>
<comment type="cofactor">
    <cofactor evidence="1 11">
        <name>[4Fe-4S] cluster</name>
        <dbReference type="ChEBI" id="CHEBI:49883"/>
    </cofactor>
</comment>
<dbReference type="InterPro" id="IPR051318">
    <property type="entry name" value="Fe-S_L-Ser"/>
</dbReference>
<evidence type="ECO:0000313" key="16">
    <source>
        <dbReference type="Proteomes" id="UP000319424"/>
    </source>
</evidence>
<dbReference type="EMBL" id="VJXW01000008">
    <property type="protein sequence ID" value="TRW26075.1"/>
    <property type="molecule type" value="Genomic_DNA"/>
</dbReference>
<sequence>MLLTQESIVNECKNRNIYIYDLAIEDEIKRSCTTKEDIYKEFSNILHVMRKSAFKYLSSYSTTATNMIDGFSRKMMDYFEKGDSYIGDCGVKAMAMAFSTIEVNATMGKIVAAPTAGASGILPAAVLIAQEKFDFDDETLIKGLITAGYVGRLIGRYFNFAGAEGGCQAECGSAASMAAAALTQMKGGSVEQCFDAASFALLNVMGLVCDPVAGLVEFPCTFRNSSGVINALICADIALADVKSFIPYEEVLTAANNVGKALPYTLRETSLGGVAMTASGLEIKEKYQGIIEQRRADLDKITNTN</sequence>
<dbReference type="OrthoDB" id="9805537at2"/>
<evidence type="ECO:0000313" key="15">
    <source>
        <dbReference type="Proteomes" id="UP000093352"/>
    </source>
</evidence>
<name>A0A371IJX7_9FIRM</name>
<evidence type="ECO:0000256" key="6">
    <source>
        <dbReference type="ARBA" id="ARBA00022723"/>
    </source>
</evidence>
<reference evidence="13 15" key="1">
    <citation type="journal article" date="2016" name="Genome Announc.">
        <title>Draft Genome Sequence of Criibacterium bergeronii gen. nov., sp. nov., Strain CCRI-22567T, Isolated from a Vaginal Sample from a Woman with Bacterial Vaginosis.</title>
        <authorList>
            <person name="Maheux A.F."/>
            <person name="Berube E."/>
            <person name="Boudreau D.K."/>
            <person name="Raymond F."/>
            <person name="Corbeil J."/>
            <person name="Roy P.H."/>
            <person name="Boissinot M."/>
            <person name="Omar R.F."/>
        </authorList>
    </citation>
    <scope>NUCLEOTIDE SEQUENCE [LARGE SCALE GENOMIC DNA]</scope>
    <source>
        <strain evidence="13 15">CCRI-22567</strain>
    </source>
</reference>
<protein>
    <recommendedName>
        <fullName evidence="11">L-serine dehydratase</fullName>
        <ecNumber evidence="11">4.3.1.17</ecNumber>
    </recommendedName>
</protein>
<evidence type="ECO:0000313" key="14">
    <source>
        <dbReference type="EMBL" id="TRW26075.1"/>
    </source>
</evidence>
<keyword evidence="8 11" id="KW-0411">Iron-sulfur</keyword>
<dbReference type="PANTHER" id="PTHR30182">
    <property type="entry name" value="L-SERINE DEHYDRATASE"/>
    <property type="match status" value="1"/>
</dbReference>
<dbReference type="Pfam" id="PF03313">
    <property type="entry name" value="SDH_alpha"/>
    <property type="match status" value="1"/>
</dbReference>
<keyword evidence="15" id="KW-1185">Reference proteome</keyword>
<dbReference type="InterPro" id="IPR005130">
    <property type="entry name" value="Ser_deHydtase-like_asu"/>
</dbReference>
<evidence type="ECO:0000256" key="8">
    <source>
        <dbReference type="ARBA" id="ARBA00023014"/>
    </source>
</evidence>
<comment type="caution">
    <text evidence="13">The sequence shown here is derived from an EMBL/GenBank/DDBJ whole genome shotgun (WGS) entry which is preliminary data.</text>
</comment>
<keyword evidence="9 11" id="KW-0456">Lyase</keyword>
<dbReference type="InterPro" id="IPR004642">
    <property type="entry name" value="Ser_deHydtase_asu"/>
</dbReference>
<evidence type="ECO:0000256" key="3">
    <source>
        <dbReference type="ARBA" id="ARBA00008636"/>
    </source>
</evidence>
<dbReference type="Proteomes" id="UP000093352">
    <property type="component" value="Unassembled WGS sequence"/>
</dbReference>
<dbReference type="STRING" id="1871336.BBG48_02285"/>
<comment type="similarity">
    <text evidence="3 11">Belongs to the iron-sulfur dependent L-serine dehydratase family.</text>
</comment>
<proteinExistence type="inferred from homology"/>
<evidence type="ECO:0000256" key="4">
    <source>
        <dbReference type="ARBA" id="ARBA00022432"/>
    </source>
</evidence>
<dbReference type="NCBIfam" id="TIGR00718">
    <property type="entry name" value="sda_alpha"/>
    <property type="match status" value="1"/>
</dbReference>
<dbReference type="RefSeq" id="WP_068912459.1">
    <property type="nucleotide sequence ID" value="NZ_MBEW02000020.1"/>
</dbReference>
<evidence type="ECO:0000256" key="11">
    <source>
        <dbReference type="RuleBase" id="RU366059"/>
    </source>
</evidence>
<evidence type="ECO:0000256" key="5">
    <source>
        <dbReference type="ARBA" id="ARBA00022485"/>
    </source>
</evidence>
<evidence type="ECO:0000256" key="7">
    <source>
        <dbReference type="ARBA" id="ARBA00023004"/>
    </source>
</evidence>
<dbReference type="EMBL" id="MBEW02000020">
    <property type="protein sequence ID" value="RDY20795.1"/>
    <property type="molecule type" value="Genomic_DNA"/>
</dbReference>
<dbReference type="GO" id="GO:0003941">
    <property type="term" value="F:L-serine ammonia-lyase activity"/>
    <property type="evidence" value="ECO:0007669"/>
    <property type="project" value="UniProtKB-UniRule"/>
</dbReference>
<dbReference type="PANTHER" id="PTHR30182:SF1">
    <property type="entry name" value="L-SERINE DEHYDRATASE 1"/>
    <property type="match status" value="1"/>
</dbReference>
<evidence type="ECO:0000256" key="10">
    <source>
        <dbReference type="ARBA" id="ARBA00049406"/>
    </source>
</evidence>
<dbReference type="AlphaFoldDB" id="A0A371IJX7"/>